<dbReference type="InterPro" id="IPR023907">
    <property type="entry name" value="Non-F420_Flavin_OxRdtase"/>
</dbReference>
<gene>
    <name evidence="3" type="ORF">RYJ27_11030</name>
</gene>
<dbReference type="GO" id="GO:0016705">
    <property type="term" value="F:oxidoreductase activity, acting on paired donors, with incorporation or reduction of molecular oxygen"/>
    <property type="evidence" value="ECO:0007669"/>
    <property type="project" value="InterPro"/>
</dbReference>
<proteinExistence type="predicted"/>
<dbReference type="EC" id="1.-.-.-" evidence="3"/>
<keyword evidence="4" id="KW-1185">Reference proteome</keyword>
<dbReference type="InterPro" id="IPR050564">
    <property type="entry name" value="F420-G6PD/mer"/>
</dbReference>
<evidence type="ECO:0000256" key="1">
    <source>
        <dbReference type="ARBA" id="ARBA00023002"/>
    </source>
</evidence>
<sequence length="321" mass="34853">MVFTGFHASHEQIPPSTLLRHVQDADAAGFDGAMCSDHLSPWTPRQGESGFALSWIAAALATTRFSIGMVNAPGQRYHPAVVAQAFSTLEEMFPGRFWAALGSGEAMNEHVTGDGWPDKDTRTRRLGECVDVMRRLFAGEEVDHDGLVRVHRGRIWSLPETPPPLLATAVSPGTAAWAASWADGIATVAQEPEALRSLLDAYGDAGGGGPRVLQVHVSLAPTDAEALALARDQWRNGLVSPPLAWDLPHPEDFEALTTDPDEAELRKAVLVSHDPDELADRIAALVQLGFDRVYLHHVGKDQRHFLDAAARVILPRLKETP</sequence>
<dbReference type="SUPFAM" id="SSF51679">
    <property type="entry name" value="Bacterial luciferase-like"/>
    <property type="match status" value="1"/>
</dbReference>
<dbReference type="PANTHER" id="PTHR43244">
    <property type="match status" value="1"/>
</dbReference>
<protein>
    <submittedName>
        <fullName evidence="3">TIGR03885 family FMN-dependent LLM class oxidoreductase</fullName>
        <ecNumber evidence="3">1.-.-.-</ecNumber>
    </submittedName>
</protein>
<keyword evidence="1 3" id="KW-0560">Oxidoreductase</keyword>
<dbReference type="AlphaFoldDB" id="A0AAU0MG60"/>
<organism evidence="3 4">
    <name type="scientific">Microbacterium limosum</name>
    <dbReference type="NCBI Taxonomy" id="3079935"/>
    <lineage>
        <taxon>Bacteria</taxon>
        <taxon>Bacillati</taxon>
        <taxon>Actinomycetota</taxon>
        <taxon>Actinomycetes</taxon>
        <taxon>Micrococcales</taxon>
        <taxon>Microbacteriaceae</taxon>
        <taxon>Microbacterium</taxon>
    </lineage>
</organism>
<dbReference type="NCBIfam" id="TIGR03557">
    <property type="entry name" value="F420_G6P_family"/>
    <property type="match status" value="1"/>
</dbReference>
<dbReference type="InterPro" id="IPR019945">
    <property type="entry name" value="F420_G6P_DH-rel"/>
</dbReference>
<name>A0AAU0MG60_9MICO</name>
<dbReference type="Gene3D" id="3.20.20.30">
    <property type="entry name" value="Luciferase-like domain"/>
    <property type="match status" value="1"/>
</dbReference>
<dbReference type="InterPro" id="IPR036661">
    <property type="entry name" value="Luciferase-like_sf"/>
</dbReference>
<reference evidence="3 4" key="1">
    <citation type="submission" date="2023-10" db="EMBL/GenBank/DDBJ databases">
        <title>Y20.</title>
        <authorList>
            <person name="Zhang G."/>
            <person name="Ding Y."/>
        </authorList>
    </citation>
    <scope>NUCLEOTIDE SEQUENCE [LARGE SCALE GENOMIC DNA]</scope>
    <source>
        <strain evidence="3 4">Y20</strain>
    </source>
</reference>
<dbReference type="Pfam" id="PF00296">
    <property type="entry name" value="Bac_luciferase"/>
    <property type="match status" value="1"/>
</dbReference>
<dbReference type="RefSeq" id="WP_330170354.1">
    <property type="nucleotide sequence ID" value="NZ_CP137080.1"/>
</dbReference>
<dbReference type="EMBL" id="CP137080">
    <property type="protein sequence ID" value="WOQ69223.1"/>
    <property type="molecule type" value="Genomic_DNA"/>
</dbReference>
<dbReference type="NCBIfam" id="TIGR03885">
    <property type="entry name" value="flavin_revert"/>
    <property type="match status" value="1"/>
</dbReference>
<dbReference type="InterPro" id="IPR011251">
    <property type="entry name" value="Luciferase-like_dom"/>
</dbReference>
<evidence type="ECO:0000313" key="4">
    <source>
        <dbReference type="Proteomes" id="UP001329313"/>
    </source>
</evidence>
<evidence type="ECO:0000313" key="3">
    <source>
        <dbReference type="EMBL" id="WOQ69223.1"/>
    </source>
</evidence>
<dbReference type="Proteomes" id="UP001329313">
    <property type="component" value="Chromosome"/>
</dbReference>
<accession>A0AAU0MG60</accession>
<dbReference type="KEGG" id="mliy:RYJ27_11030"/>
<feature type="domain" description="Luciferase-like" evidence="2">
    <location>
        <begin position="9"/>
        <end position="292"/>
    </location>
</feature>
<dbReference type="PANTHER" id="PTHR43244:SF1">
    <property type="entry name" value="5,10-METHYLENETETRAHYDROMETHANOPTERIN REDUCTASE"/>
    <property type="match status" value="1"/>
</dbReference>
<evidence type="ECO:0000259" key="2">
    <source>
        <dbReference type="Pfam" id="PF00296"/>
    </source>
</evidence>